<dbReference type="InParanoid" id="F0Z823"/>
<dbReference type="EMBL" id="GL870949">
    <property type="protein sequence ID" value="EGC39945.1"/>
    <property type="molecule type" value="Genomic_DNA"/>
</dbReference>
<accession>F0Z823</accession>
<dbReference type="KEGG" id="dpp:DICPUDRAFT_147260"/>
<name>F0Z823_DICPU</name>
<dbReference type="GeneID" id="10509450"/>
<evidence type="ECO:0000313" key="1">
    <source>
        <dbReference type="EMBL" id="EGC39945.1"/>
    </source>
</evidence>
<organism evidence="1 2">
    <name type="scientific">Dictyostelium purpureum</name>
    <name type="common">Slime mold</name>
    <dbReference type="NCBI Taxonomy" id="5786"/>
    <lineage>
        <taxon>Eukaryota</taxon>
        <taxon>Amoebozoa</taxon>
        <taxon>Evosea</taxon>
        <taxon>Eumycetozoa</taxon>
        <taxon>Dictyostelia</taxon>
        <taxon>Dictyosteliales</taxon>
        <taxon>Dictyosteliaceae</taxon>
        <taxon>Dictyostelium</taxon>
    </lineage>
</organism>
<reference evidence="2" key="1">
    <citation type="journal article" date="2011" name="Genome Biol.">
        <title>Comparative genomics of the social amoebae Dictyostelium discoideum and Dictyostelium purpureum.</title>
        <authorList>
            <consortium name="US DOE Joint Genome Institute (JGI-PGF)"/>
            <person name="Sucgang R."/>
            <person name="Kuo A."/>
            <person name="Tian X."/>
            <person name="Salerno W."/>
            <person name="Parikh A."/>
            <person name="Feasley C.L."/>
            <person name="Dalin E."/>
            <person name="Tu H."/>
            <person name="Huang E."/>
            <person name="Barry K."/>
            <person name="Lindquist E."/>
            <person name="Shapiro H."/>
            <person name="Bruce D."/>
            <person name="Schmutz J."/>
            <person name="Salamov A."/>
            <person name="Fey P."/>
            <person name="Gaudet P."/>
            <person name="Anjard C."/>
            <person name="Babu M.M."/>
            <person name="Basu S."/>
            <person name="Bushmanova Y."/>
            <person name="van der Wel H."/>
            <person name="Katoh-Kurasawa M."/>
            <person name="Dinh C."/>
            <person name="Coutinho P.M."/>
            <person name="Saito T."/>
            <person name="Elias M."/>
            <person name="Schaap P."/>
            <person name="Kay R.R."/>
            <person name="Henrissat B."/>
            <person name="Eichinger L."/>
            <person name="Rivero F."/>
            <person name="Putnam N.H."/>
            <person name="West C.M."/>
            <person name="Loomis W.F."/>
            <person name="Chisholm R.L."/>
            <person name="Shaulsky G."/>
            <person name="Strassmann J.E."/>
            <person name="Queller D.C."/>
            <person name="Kuspa A."/>
            <person name="Grigoriev I.V."/>
        </authorList>
    </citation>
    <scope>NUCLEOTIDE SEQUENCE [LARGE SCALE GENOMIC DNA]</scope>
    <source>
        <strain evidence="2">QSDP1</strain>
    </source>
</reference>
<proteinExistence type="predicted"/>
<evidence type="ECO:0000313" key="2">
    <source>
        <dbReference type="Proteomes" id="UP000001064"/>
    </source>
</evidence>
<keyword evidence="2" id="KW-1185">Reference proteome</keyword>
<dbReference type="RefSeq" id="XP_003283574.1">
    <property type="nucleotide sequence ID" value="XM_003283526.1"/>
</dbReference>
<gene>
    <name evidence="1" type="ORF">DICPUDRAFT_147260</name>
</gene>
<dbReference type="VEuPathDB" id="AmoebaDB:DICPUDRAFT_147260"/>
<sequence length="60" mass="6929">MTKIEQIFQTLAYQYMEGIPTIDILNGEKKTKRELYLKSIELNKDNSPSNNNLANTMHPS</sequence>
<dbReference type="AlphaFoldDB" id="F0Z823"/>
<dbReference type="Proteomes" id="UP000001064">
    <property type="component" value="Unassembled WGS sequence"/>
</dbReference>
<protein>
    <submittedName>
        <fullName evidence="1">Uncharacterized protein</fullName>
    </submittedName>
</protein>
<dbReference type="Pfam" id="PF13431">
    <property type="entry name" value="TPR_17"/>
    <property type="match status" value="1"/>
</dbReference>